<dbReference type="EMBL" id="CP146072">
    <property type="protein sequence ID" value="WWR36480.1"/>
    <property type="molecule type" value="Genomic_DNA"/>
</dbReference>
<name>A0ABZ2H365_9PSED</name>
<dbReference type="Proteomes" id="UP001369248">
    <property type="component" value="Chromosome"/>
</dbReference>
<keyword evidence="2" id="KW-1185">Reference proteome</keyword>
<dbReference type="RefSeq" id="WP_046809906.1">
    <property type="nucleotide sequence ID" value="NZ_CP146072.1"/>
</dbReference>
<sequence>MPLVQGRLKRCMKDLRAAHPAEGLLTTAVFRALNFEKIAPHDRDVQRQMIYRLGKQLADHGGAGLTGWGTCLRQLVKDDRLSEKQAAKFIQQAEEIVQ</sequence>
<evidence type="ECO:0000313" key="2">
    <source>
        <dbReference type="Proteomes" id="UP001369248"/>
    </source>
</evidence>
<reference evidence="2" key="1">
    <citation type="submission" date="2024-02" db="EMBL/GenBank/DDBJ databases">
        <title>Exploring bacterial hosts of class 1 integrons in salad vegetable microbiomes with epicPCR.</title>
        <authorList>
            <person name="Qi Q."/>
            <person name="Ghaly T.M."/>
            <person name="Gillings M.R."/>
            <person name="Tetu S.G."/>
        </authorList>
    </citation>
    <scope>NUCLEOTIDE SEQUENCE [LARGE SCALE GENOMIC DNA]</scope>
    <source>
        <strain evidence="2">S2-2023-2</strain>
    </source>
</reference>
<evidence type="ECO:0000313" key="1">
    <source>
        <dbReference type="EMBL" id="WWR36480.1"/>
    </source>
</evidence>
<gene>
    <name evidence="1" type="ORF">V6B39_15980</name>
</gene>
<accession>A0ABZ2H365</accession>
<dbReference type="GeneID" id="89544776"/>
<protein>
    <submittedName>
        <fullName evidence="1">Uncharacterized protein</fullName>
    </submittedName>
</protein>
<organism evidence="1 2">
    <name type="scientific">Pseudomonas bubulae</name>
    <dbReference type="NCBI Taxonomy" id="2316085"/>
    <lineage>
        <taxon>Bacteria</taxon>
        <taxon>Pseudomonadati</taxon>
        <taxon>Pseudomonadota</taxon>
        <taxon>Gammaproteobacteria</taxon>
        <taxon>Pseudomonadales</taxon>
        <taxon>Pseudomonadaceae</taxon>
        <taxon>Pseudomonas</taxon>
    </lineage>
</organism>
<proteinExistence type="predicted"/>